<dbReference type="InterPro" id="IPR052032">
    <property type="entry name" value="ATP-dep_AA_Ligase"/>
</dbReference>
<evidence type="ECO:0000256" key="3">
    <source>
        <dbReference type="ARBA" id="ARBA00022840"/>
    </source>
</evidence>
<dbReference type="PANTHER" id="PTHR43585:SF2">
    <property type="entry name" value="ATP-GRASP ENZYME FSQD"/>
    <property type="match status" value="1"/>
</dbReference>
<dbReference type="Pfam" id="PF13535">
    <property type="entry name" value="ATP-grasp_4"/>
    <property type="match status" value="1"/>
</dbReference>
<keyword evidence="2 4" id="KW-0547">Nucleotide-binding</keyword>
<keyword evidence="1" id="KW-0436">Ligase</keyword>
<organism evidence="6 7">
    <name type="scientific">Shewanella psychropiezotolerans</name>
    <dbReference type="NCBI Taxonomy" id="2593655"/>
    <lineage>
        <taxon>Bacteria</taxon>
        <taxon>Pseudomonadati</taxon>
        <taxon>Pseudomonadota</taxon>
        <taxon>Gammaproteobacteria</taxon>
        <taxon>Alteromonadales</taxon>
        <taxon>Shewanellaceae</taxon>
        <taxon>Shewanella</taxon>
    </lineage>
</organism>
<evidence type="ECO:0000256" key="1">
    <source>
        <dbReference type="ARBA" id="ARBA00022598"/>
    </source>
</evidence>
<dbReference type="Gene3D" id="3.40.50.20">
    <property type="match status" value="1"/>
</dbReference>
<dbReference type="PANTHER" id="PTHR43585">
    <property type="entry name" value="FUMIPYRROLE BIOSYNTHESIS PROTEIN C"/>
    <property type="match status" value="1"/>
</dbReference>
<evidence type="ECO:0000313" key="6">
    <source>
        <dbReference type="EMBL" id="QDO83430.1"/>
    </source>
</evidence>
<keyword evidence="3 4" id="KW-0067">ATP-binding</keyword>
<gene>
    <name evidence="6" type="ORF">FM037_09560</name>
</gene>
<dbReference type="Proteomes" id="UP000315947">
    <property type="component" value="Chromosome"/>
</dbReference>
<dbReference type="PROSITE" id="PS50975">
    <property type="entry name" value="ATP_GRASP"/>
    <property type="match status" value="1"/>
</dbReference>
<protein>
    <submittedName>
        <fullName evidence="6">ATP-grasp domain-containing protein</fullName>
    </submittedName>
</protein>
<evidence type="ECO:0000256" key="2">
    <source>
        <dbReference type="ARBA" id="ARBA00022741"/>
    </source>
</evidence>
<reference evidence="6 7" key="1">
    <citation type="submission" date="2019-07" db="EMBL/GenBank/DDBJ databases">
        <title>Shewanella sp. YLB-06 whole genomic sequence.</title>
        <authorList>
            <person name="Yu L."/>
        </authorList>
    </citation>
    <scope>NUCLEOTIDE SEQUENCE [LARGE SCALE GENOMIC DNA]</scope>
    <source>
        <strain evidence="6 7">YLB-06</strain>
    </source>
</reference>
<evidence type="ECO:0000256" key="4">
    <source>
        <dbReference type="PROSITE-ProRule" id="PRU00409"/>
    </source>
</evidence>
<dbReference type="EMBL" id="CP041614">
    <property type="protein sequence ID" value="QDO83430.1"/>
    <property type="molecule type" value="Genomic_DNA"/>
</dbReference>
<sequence length="387" mass="43411">MHTPKKVLLVDSAFSAIPIYQALCKSGFDVWTIGNRESDALALISAERWIKQDYSDVAQVQAIVEEQAFDYIVPGCTDLSIEVCQQLRGYRNFFDSEEVYANLGNKKAFRNLCQQMGLYSPVEMKLADFPRAGCFIVKPVDSYSGQGISIVDGNNLQVLSTVVEQAEQVSRSGHYIIESYIEGQLYSFSALLTSHKVVESFIVKEGSSTNPYAVDTSYIDEGFPEEVKAYLTVAMAKLSAHLQLKDGLIHLQFILRDNCAYLIEITRRCPGDLYSLLIEYSTGIPYSQLYAAYFTETKMDNLCSPRESNHIVRHTVSADKNLPFTGLELSHPISCKAIFPLSSLGEPLAIMQQKRVAIIFAEATDEQQKIALYDNFIDRSRYQVTAK</sequence>
<evidence type="ECO:0000259" key="5">
    <source>
        <dbReference type="PROSITE" id="PS50975"/>
    </source>
</evidence>
<feature type="domain" description="ATP-grasp" evidence="5">
    <location>
        <begin position="106"/>
        <end position="295"/>
    </location>
</feature>
<keyword evidence="7" id="KW-1185">Reference proteome</keyword>
<dbReference type="Gene3D" id="3.30.470.20">
    <property type="entry name" value="ATP-grasp fold, B domain"/>
    <property type="match status" value="1"/>
</dbReference>
<dbReference type="SUPFAM" id="SSF56059">
    <property type="entry name" value="Glutathione synthetase ATP-binding domain-like"/>
    <property type="match status" value="1"/>
</dbReference>
<name>A0ABX5WWF1_9GAMM</name>
<dbReference type="RefSeq" id="WP_144045807.1">
    <property type="nucleotide sequence ID" value="NZ_CP041614.1"/>
</dbReference>
<proteinExistence type="predicted"/>
<accession>A0ABX5WWF1</accession>
<dbReference type="InterPro" id="IPR011761">
    <property type="entry name" value="ATP-grasp"/>
</dbReference>
<evidence type="ECO:0000313" key="7">
    <source>
        <dbReference type="Proteomes" id="UP000315947"/>
    </source>
</evidence>